<proteinExistence type="predicted"/>
<gene>
    <name evidence="2" type="ORF">BLITH_0961</name>
</gene>
<evidence type="ECO:0000313" key="2">
    <source>
        <dbReference type="EMBL" id="PTQ51994.1"/>
    </source>
</evidence>
<name>A0A2T5G728_9BACL</name>
<dbReference type="EMBL" id="PEBW01000003">
    <property type="protein sequence ID" value="PTQ51994.1"/>
    <property type="molecule type" value="Genomic_DNA"/>
</dbReference>
<evidence type="ECO:0000256" key="1">
    <source>
        <dbReference type="SAM" id="MobiDB-lite"/>
    </source>
</evidence>
<reference evidence="2 3" key="1">
    <citation type="submission" date="2017-08" db="EMBL/GenBank/DDBJ databases">
        <title>Burning lignite coal seam in the remote Altai Mountains harbors a hydrogen-driven thermophilic microbial community.</title>
        <authorList>
            <person name="Kadnikov V.V."/>
            <person name="Mardanov A.V."/>
            <person name="Ivasenko D."/>
            <person name="Beletsky A.V."/>
            <person name="Karnachuk O.V."/>
            <person name="Ravin N.V."/>
        </authorList>
    </citation>
    <scope>NUCLEOTIDE SEQUENCE [LARGE SCALE GENOMIC DNA]</scope>
    <source>
        <strain evidence="2">AL31</strain>
    </source>
</reference>
<dbReference type="InterPro" id="IPR011059">
    <property type="entry name" value="Metal-dep_hydrolase_composite"/>
</dbReference>
<comment type="caution">
    <text evidence="2">The sequence shown here is derived from an EMBL/GenBank/DDBJ whole genome shotgun (WGS) entry which is preliminary data.</text>
</comment>
<protein>
    <submittedName>
        <fullName evidence="2">Uncharacterized protein</fullName>
    </submittedName>
</protein>
<dbReference type="AlphaFoldDB" id="A0A2T5G728"/>
<accession>A0A2T5G728</accession>
<dbReference type="SUPFAM" id="SSF51338">
    <property type="entry name" value="Composite domain of metallo-dependent hydrolases"/>
    <property type="match status" value="1"/>
</dbReference>
<feature type="compositionally biased region" description="Basic and acidic residues" evidence="1">
    <location>
        <begin position="195"/>
        <end position="211"/>
    </location>
</feature>
<organism evidence="2 3">
    <name type="scientific">Brockia lithotrophica</name>
    <dbReference type="NCBI Taxonomy" id="933949"/>
    <lineage>
        <taxon>Bacteria</taxon>
        <taxon>Bacillati</taxon>
        <taxon>Bacillota</taxon>
        <taxon>Bacilli</taxon>
        <taxon>Bacillales</taxon>
        <taxon>Bacillales Family X. Incertae Sedis</taxon>
        <taxon>Brockia</taxon>
    </lineage>
</organism>
<dbReference type="GO" id="GO:0016810">
    <property type="term" value="F:hydrolase activity, acting on carbon-nitrogen (but not peptide) bonds"/>
    <property type="evidence" value="ECO:0007669"/>
    <property type="project" value="InterPro"/>
</dbReference>
<feature type="region of interest" description="Disordered" evidence="1">
    <location>
        <begin position="186"/>
        <end position="224"/>
    </location>
</feature>
<dbReference type="Proteomes" id="UP000244016">
    <property type="component" value="Unassembled WGS sequence"/>
</dbReference>
<feature type="region of interest" description="Disordered" evidence="1">
    <location>
        <begin position="360"/>
        <end position="383"/>
    </location>
</feature>
<sequence>MEGKIERARRFGIDTAGEVGDVVVRDGRAYDLGGRGSGRRARWHIDAQGGILRPAAGALIALGSVRARLEEDPARGRALWRRLFYAGVGTAVELLPYDGKLPFSLVWARAHRVYADSPLTYAFIPVLPLSKFTPGLASELRRAGIAAVWVHGERWPHPYGRRGTVEFASRSGLHVVHTPWSPVCGGGAPFSRTEPLPRGRREGEPASEARDFPAVQEGDGGEGDPPLVLLPDEPVRVVEEGVVVAGFCPAGFLLRVLCTLGEFLARASEGGTNTRWECPASVSARGRGPVSLDLPEETALLGRPTLQGRLYRLLGLYPERGRLTPGATADFVLFPPRLGTRPPRVLFLDGIPHLLVRSSGESSDALPHGWDGGDGGSDHPRSAPPLAVWGPPWGRGYYLRAACRWAHGRLVSL</sequence>
<evidence type="ECO:0000313" key="3">
    <source>
        <dbReference type="Proteomes" id="UP000244016"/>
    </source>
</evidence>